<dbReference type="SUPFAM" id="SSF56112">
    <property type="entry name" value="Protein kinase-like (PK-like)"/>
    <property type="match status" value="1"/>
</dbReference>
<protein>
    <submittedName>
        <fullName evidence="6">Kinase-like domain-containing protein</fullName>
    </submittedName>
</protein>
<dbReference type="InterPro" id="IPR000719">
    <property type="entry name" value="Prot_kinase_dom"/>
</dbReference>
<dbReference type="AlphaFoldDB" id="A0A397UKL4"/>
<evidence type="ECO:0000256" key="3">
    <source>
        <dbReference type="ARBA" id="ARBA00022777"/>
    </source>
</evidence>
<dbReference type="Gene3D" id="1.10.510.10">
    <property type="entry name" value="Transferase(Phosphotransferase) domain 1"/>
    <property type="match status" value="1"/>
</dbReference>
<comment type="caution">
    <text evidence="6">The sequence shown here is derived from an EMBL/GenBank/DDBJ whole genome shotgun (WGS) entry which is preliminary data.</text>
</comment>
<feature type="non-terminal residue" evidence="6">
    <location>
        <position position="1"/>
    </location>
</feature>
<evidence type="ECO:0000256" key="4">
    <source>
        <dbReference type="ARBA" id="ARBA00022840"/>
    </source>
</evidence>
<keyword evidence="1" id="KW-0808">Transferase</keyword>
<accession>A0A397UKL4</accession>
<reference evidence="6 7" key="1">
    <citation type="submission" date="2018-06" db="EMBL/GenBank/DDBJ databases">
        <title>Comparative genomics reveals the genomic features of Rhizophagus irregularis, R. cerebriforme, R. diaphanum and Gigaspora rosea, and their symbiotic lifestyle signature.</title>
        <authorList>
            <person name="Morin E."/>
            <person name="San Clemente H."/>
            <person name="Chen E.C.H."/>
            <person name="De La Providencia I."/>
            <person name="Hainaut M."/>
            <person name="Kuo A."/>
            <person name="Kohler A."/>
            <person name="Murat C."/>
            <person name="Tang N."/>
            <person name="Roy S."/>
            <person name="Loubradou J."/>
            <person name="Henrissat B."/>
            <person name="Grigoriev I.V."/>
            <person name="Corradi N."/>
            <person name="Roux C."/>
            <person name="Martin F.M."/>
        </authorList>
    </citation>
    <scope>NUCLEOTIDE SEQUENCE [LARGE SCALE GENOMIC DNA]</scope>
    <source>
        <strain evidence="6 7">DAOM 194757</strain>
    </source>
</reference>
<evidence type="ECO:0000313" key="7">
    <source>
        <dbReference type="Proteomes" id="UP000266673"/>
    </source>
</evidence>
<evidence type="ECO:0000256" key="2">
    <source>
        <dbReference type="ARBA" id="ARBA00022741"/>
    </source>
</evidence>
<evidence type="ECO:0000259" key="5">
    <source>
        <dbReference type="PROSITE" id="PS50011"/>
    </source>
</evidence>
<dbReference type="EMBL" id="QKWP01001327">
    <property type="protein sequence ID" value="RIB09778.1"/>
    <property type="molecule type" value="Genomic_DNA"/>
</dbReference>
<evidence type="ECO:0000313" key="6">
    <source>
        <dbReference type="EMBL" id="RIB09778.1"/>
    </source>
</evidence>
<keyword evidence="3 6" id="KW-0418">Kinase</keyword>
<dbReference type="InterPro" id="IPR011009">
    <property type="entry name" value="Kinase-like_dom_sf"/>
</dbReference>
<dbReference type="GO" id="GO:0005524">
    <property type="term" value="F:ATP binding"/>
    <property type="evidence" value="ECO:0007669"/>
    <property type="project" value="UniProtKB-KW"/>
</dbReference>
<dbReference type="OrthoDB" id="347657at2759"/>
<organism evidence="6 7">
    <name type="scientific">Gigaspora rosea</name>
    <dbReference type="NCBI Taxonomy" id="44941"/>
    <lineage>
        <taxon>Eukaryota</taxon>
        <taxon>Fungi</taxon>
        <taxon>Fungi incertae sedis</taxon>
        <taxon>Mucoromycota</taxon>
        <taxon>Glomeromycotina</taxon>
        <taxon>Glomeromycetes</taxon>
        <taxon>Diversisporales</taxon>
        <taxon>Gigasporaceae</taxon>
        <taxon>Gigaspora</taxon>
    </lineage>
</organism>
<feature type="domain" description="Protein kinase" evidence="5">
    <location>
        <begin position="1"/>
        <end position="192"/>
    </location>
</feature>
<dbReference type="GO" id="GO:0004674">
    <property type="term" value="F:protein serine/threonine kinase activity"/>
    <property type="evidence" value="ECO:0007669"/>
    <property type="project" value="TreeGrafter"/>
</dbReference>
<gene>
    <name evidence="6" type="ORF">C2G38_1980772</name>
</gene>
<keyword evidence="7" id="KW-1185">Reference proteome</keyword>
<dbReference type="STRING" id="44941.A0A397UKL4"/>
<proteinExistence type="predicted"/>
<dbReference type="Pfam" id="PF00069">
    <property type="entry name" value="Pkinase"/>
    <property type="match status" value="1"/>
</dbReference>
<dbReference type="PANTHER" id="PTHR44329:SF288">
    <property type="entry name" value="MITOGEN-ACTIVATED PROTEIN KINASE KINASE KINASE 20"/>
    <property type="match status" value="1"/>
</dbReference>
<evidence type="ECO:0000256" key="1">
    <source>
        <dbReference type="ARBA" id="ARBA00022679"/>
    </source>
</evidence>
<dbReference type="PANTHER" id="PTHR44329">
    <property type="entry name" value="SERINE/THREONINE-PROTEIN KINASE TNNI3K-RELATED"/>
    <property type="match status" value="1"/>
</dbReference>
<dbReference type="PROSITE" id="PS50011">
    <property type="entry name" value="PROTEIN_KINASE_DOM"/>
    <property type="match status" value="1"/>
</dbReference>
<name>A0A397UKL4_9GLOM</name>
<dbReference type="Proteomes" id="UP000266673">
    <property type="component" value="Unassembled WGS sequence"/>
</dbReference>
<keyword evidence="4" id="KW-0067">ATP-binding</keyword>
<sequence>IVLKYAEKGSLRQNLSYVSQMEWKKKLNLLHCIVTDLEAIHSQGMIHRDLHSGNILQDTLDSAYIVDLGLSMSSNEKKEGEEICGILPYIDPQVLLGQNYSQTADIYSFGIIMWEVLYGITISYIVNKSKNEADLQLRICCDGLRPPINKEATSCYVDLMEECWSKDPKIRPSAEKLCEIFKKWQYDENILLELNKSKIKLENIEKSYVDMISKGSKFYPHTKSIFEDQLLIMDCKSWPSMNKII</sequence>
<dbReference type="InterPro" id="IPR051681">
    <property type="entry name" value="Ser/Thr_Kinases-Pseudokinases"/>
</dbReference>
<keyword evidence="2" id="KW-0547">Nucleotide-binding</keyword>